<proteinExistence type="predicted"/>
<gene>
    <name evidence="2" type="ORF">SPHA_4478</name>
</gene>
<organism evidence="2 3">
    <name type="scientific">Acanthosepion pharaonis</name>
    <name type="common">Pharaoh cuttlefish</name>
    <name type="synonym">Sepia pharaonis</name>
    <dbReference type="NCBI Taxonomy" id="158019"/>
    <lineage>
        <taxon>Eukaryota</taxon>
        <taxon>Metazoa</taxon>
        <taxon>Spiralia</taxon>
        <taxon>Lophotrochozoa</taxon>
        <taxon>Mollusca</taxon>
        <taxon>Cephalopoda</taxon>
        <taxon>Coleoidea</taxon>
        <taxon>Decapodiformes</taxon>
        <taxon>Sepiida</taxon>
        <taxon>Sepiina</taxon>
        <taxon>Sepiidae</taxon>
        <taxon>Acanthosepion</taxon>
    </lineage>
</organism>
<dbReference type="Proteomes" id="UP000597762">
    <property type="component" value="Unassembled WGS sequence"/>
</dbReference>
<keyword evidence="1" id="KW-1133">Transmembrane helix</keyword>
<comment type="caution">
    <text evidence="2">The sequence shown here is derived from an EMBL/GenBank/DDBJ whole genome shotgun (WGS) entry which is preliminary data.</text>
</comment>
<evidence type="ECO:0000313" key="3">
    <source>
        <dbReference type="Proteomes" id="UP000597762"/>
    </source>
</evidence>
<feature type="transmembrane region" description="Helical" evidence="1">
    <location>
        <begin position="78"/>
        <end position="99"/>
    </location>
</feature>
<evidence type="ECO:0000313" key="2">
    <source>
        <dbReference type="EMBL" id="CAE1155370.1"/>
    </source>
</evidence>
<sequence>MDLNGGRPMLSTCRYLWLRVSGNISKSLGKVTTSPCSPNLCLPNTQSFFLYRIYFLLSFPLFLIIVTLGNRTPTGHSLFFQSLCVFFLHFPAPSLSLSLHVPISIFYLKTGSIFNLIVFLIAMTTKAGSRFHDYRICLLLPSHNLSFHSCFSSPFSLLKNFSHHLIESLSISLLIFLLAYILLLLLRRFHVSHLSFSLSLSLLLFSTLSFSLLISLSLFIFYNFSTFIYPIFLFFYFHLFESLSLSLFLY</sequence>
<dbReference type="EMBL" id="CAHIKZ030000141">
    <property type="protein sequence ID" value="CAE1155370.1"/>
    <property type="molecule type" value="Genomic_DNA"/>
</dbReference>
<feature type="transmembrane region" description="Helical" evidence="1">
    <location>
        <begin position="169"/>
        <end position="186"/>
    </location>
</feature>
<keyword evidence="1" id="KW-0812">Transmembrane</keyword>
<keyword evidence="1" id="KW-0472">Membrane</keyword>
<evidence type="ECO:0000256" key="1">
    <source>
        <dbReference type="SAM" id="Phobius"/>
    </source>
</evidence>
<name>A0A812AU69_ACAPH</name>
<feature type="transmembrane region" description="Helical" evidence="1">
    <location>
        <begin position="48"/>
        <end position="66"/>
    </location>
</feature>
<reference evidence="2" key="1">
    <citation type="submission" date="2021-01" db="EMBL/GenBank/DDBJ databases">
        <authorList>
            <person name="Li R."/>
            <person name="Bekaert M."/>
        </authorList>
    </citation>
    <scope>NUCLEOTIDE SEQUENCE</scope>
    <source>
        <strain evidence="2">Farmed</strain>
    </source>
</reference>
<accession>A0A812AU69</accession>
<protein>
    <submittedName>
        <fullName evidence="2">Uncharacterized protein</fullName>
    </submittedName>
</protein>
<dbReference type="AlphaFoldDB" id="A0A812AU69"/>
<feature type="transmembrane region" description="Helical" evidence="1">
    <location>
        <begin position="227"/>
        <end position="249"/>
    </location>
</feature>
<keyword evidence="3" id="KW-1185">Reference proteome</keyword>
<feature type="transmembrane region" description="Helical" evidence="1">
    <location>
        <begin position="105"/>
        <end position="124"/>
    </location>
</feature>
<feature type="transmembrane region" description="Helical" evidence="1">
    <location>
        <begin position="198"/>
        <end position="221"/>
    </location>
</feature>